<accession>A0A665TN73</accession>
<reference evidence="1" key="3">
    <citation type="submission" date="2025-09" db="UniProtKB">
        <authorList>
            <consortium name="Ensembl"/>
        </authorList>
    </citation>
    <scope>IDENTIFICATION</scope>
</reference>
<reference evidence="1" key="1">
    <citation type="submission" date="2021-04" db="EMBL/GenBank/DDBJ databases">
        <authorList>
            <consortium name="Wellcome Sanger Institute Data Sharing"/>
        </authorList>
    </citation>
    <scope>NUCLEOTIDE SEQUENCE [LARGE SCALE GENOMIC DNA]</scope>
</reference>
<keyword evidence="2" id="KW-1185">Reference proteome</keyword>
<proteinExistence type="predicted"/>
<dbReference type="Proteomes" id="UP000472264">
    <property type="component" value="Chromosome 10"/>
</dbReference>
<reference evidence="1" key="2">
    <citation type="submission" date="2025-08" db="UniProtKB">
        <authorList>
            <consortium name="Ensembl"/>
        </authorList>
    </citation>
    <scope>IDENTIFICATION</scope>
</reference>
<evidence type="ECO:0000313" key="1">
    <source>
        <dbReference type="Ensembl" id="ENSENLP00000008833.1"/>
    </source>
</evidence>
<dbReference type="InParanoid" id="A0A665TN73"/>
<evidence type="ECO:0000313" key="2">
    <source>
        <dbReference type="Proteomes" id="UP000472264"/>
    </source>
</evidence>
<protein>
    <submittedName>
        <fullName evidence="1">Uncharacterized protein</fullName>
    </submittedName>
</protein>
<dbReference type="Ensembl" id="ENSENLT00000009258.1">
    <property type="protein sequence ID" value="ENSENLP00000008833.1"/>
    <property type="gene ID" value="ENSENLG00000004302.1"/>
</dbReference>
<dbReference type="OMA" id="NTKRHYM"/>
<name>A0A665TN73_ECHNA</name>
<organism evidence="1 2">
    <name type="scientific">Echeneis naucrates</name>
    <name type="common">Live sharksucker</name>
    <dbReference type="NCBI Taxonomy" id="173247"/>
    <lineage>
        <taxon>Eukaryota</taxon>
        <taxon>Metazoa</taxon>
        <taxon>Chordata</taxon>
        <taxon>Craniata</taxon>
        <taxon>Vertebrata</taxon>
        <taxon>Euteleostomi</taxon>
        <taxon>Actinopterygii</taxon>
        <taxon>Neopterygii</taxon>
        <taxon>Teleostei</taxon>
        <taxon>Neoteleostei</taxon>
        <taxon>Acanthomorphata</taxon>
        <taxon>Carangaria</taxon>
        <taxon>Carangiformes</taxon>
        <taxon>Echeneidae</taxon>
        <taxon>Echeneis</taxon>
    </lineage>
</organism>
<sequence length="65" mass="7744">MRLKNTKRHYMSGWSTSLSRWQEFVVTELAPAHHSKENSQRSLTVHRLTETFFLRRSLIERGKSV</sequence>
<dbReference type="AlphaFoldDB" id="A0A665TN73"/>